<dbReference type="AlphaFoldDB" id="A0A0L0SZC9"/>
<dbReference type="InterPro" id="IPR013108">
    <property type="entry name" value="Amidohydro_3"/>
</dbReference>
<dbReference type="Gene3D" id="3.20.20.140">
    <property type="entry name" value="Metal-dependent hydrolases"/>
    <property type="match status" value="2"/>
</dbReference>
<dbReference type="EMBL" id="GG745354">
    <property type="protein sequence ID" value="KNE67851.1"/>
    <property type="molecule type" value="Genomic_DNA"/>
</dbReference>
<dbReference type="Gene3D" id="2.30.40.10">
    <property type="entry name" value="Urease, subunit C, domain 1"/>
    <property type="match status" value="1"/>
</dbReference>
<dbReference type="PANTHER" id="PTHR11647">
    <property type="entry name" value="HYDRANTOINASE/DIHYDROPYRIMIDINASE FAMILY MEMBER"/>
    <property type="match status" value="1"/>
</dbReference>
<dbReference type="Proteomes" id="UP000054350">
    <property type="component" value="Unassembled WGS sequence"/>
</dbReference>
<feature type="domain" description="Amidohydrolase 3" evidence="2">
    <location>
        <begin position="350"/>
        <end position="433"/>
    </location>
</feature>
<evidence type="ECO:0000313" key="4">
    <source>
        <dbReference type="Proteomes" id="UP000054350"/>
    </source>
</evidence>
<dbReference type="VEuPathDB" id="FungiDB:AMAG_12567"/>
<evidence type="ECO:0000256" key="1">
    <source>
        <dbReference type="ARBA" id="ARBA00008829"/>
    </source>
</evidence>
<dbReference type="InterPro" id="IPR050378">
    <property type="entry name" value="Metallo-dep_Hydrolases_sf"/>
</dbReference>
<gene>
    <name evidence="3" type="ORF">AMAG_12567</name>
</gene>
<dbReference type="Pfam" id="PF07969">
    <property type="entry name" value="Amidohydro_3"/>
    <property type="match status" value="1"/>
</dbReference>
<sequence>MTEIAPSKTSAPPVLVLRGAARIYAPRDLGGKTDILVLGSRIHTILSPPYSAHELATLQALLGAEIIDCAGCIITPGFIDVHVHITGGGGELGPQSRVPPPTLSGIIRAGVTTVVGCLGTDTVSRDPAHLVAAANALRNEGIACFVWTGGYPLPAANLTGSVERDLAFVDPVVGVGEVAVSDVRGSVPVTGTDLARVGTACRVGGMLAGKPAAKVHVHVGAGAQGMKPLWDTAEIVRANLPPQPPKEPSAAGPLDPAVPATCLYPTHVSSRGQELFTDAVKWAMMGGFIDCTADDDGTTAARIAAANRACLEHGLHHECFDRITVSSDAYGSFPVLDAAGRVVKYGVGKQTTLMSTVRSLLALFGESEFPVERALALLTRNPAAAMGWEKERGEIRPGCIADLLVFRVPGGTNRERWIHPEALDIVIAQGRIVKRAKWVKKGMFEE</sequence>
<dbReference type="GO" id="GO:0016810">
    <property type="term" value="F:hydrolase activity, acting on carbon-nitrogen (but not peptide) bonds"/>
    <property type="evidence" value="ECO:0007669"/>
    <property type="project" value="InterPro"/>
</dbReference>
<dbReference type="PANTHER" id="PTHR11647:SF1">
    <property type="entry name" value="COLLAPSIN RESPONSE MEDIATOR PROTEIN"/>
    <property type="match status" value="1"/>
</dbReference>
<proteinExistence type="inferred from homology"/>
<keyword evidence="4" id="KW-1185">Reference proteome</keyword>
<organism evidence="3 4">
    <name type="scientific">Allomyces macrogynus (strain ATCC 38327)</name>
    <name type="common">Allomyces javanicus var. macrogynus</name>
    <dbReference type="NCBI Taxonomy" id="578462"/>
    <lineage>
        <taxon>Eukaryota</taxon>
        <taxon>Fungi</taxon>
        <taxon>Fungi incertae sedis</taxon>
        <taxon>Blastocladiomycota</taxon>
        <taxon>Blastocladiomycetes</taxon>
        <taxon>Blastocladiales</taxon>
        <taxon>Blastocladiaceae</taxon>
        <taxon>Allomyces</taxon>
    </lineage>
</organism>
<dbReference type="SUPFAM" id="SSF51556">
    <property type="entry name" value="Metallo-dependent hydrolases"/>
    <property type="match status" value="1"/>
</dbReference>
<dbReference type="InterPro" id="IPR032466">
    <property type="entry name" value="Metal_Hydrolase"/>
</dbReference>
<dbReference type="SUPFAM" id="SSF51338">
    <property type="entry name" value="Composite domain of metallo-dependent hydrolases"/>
    <property type="match status" value="1"/>
</dbReference>
<comment type="similarity">
    <text evidence="1">Belongs to the metallo-dependent hydrolases superfamily. Hydantoinase/dihydropyrimidinase family.</text>
</comment>
<evidence type="ECO:0000259" key="2">
    <source>
        <dbReference type="Pfam" id="PF07969"/>
    </source>
</evidence>
<evidence type="ECO:0000313" key="3">
    <source>
        <dbReference type="EMBL" id="KNE67851.1"/>
    </source>
</evidence>
<reference evidence="4" key="2">
    <citation type="submission" date="2009-11" db="EMBL/GenBank/DDBJ databases">
        <title>The Genome Sequence of Allomyces macrogynus strain ATCC 38327.</title>
        <authorList>
            <consortium name="The Broad Institute Genome Sequencing Platform"/>
            <person name="Russ C."/>
            <person name="Cuomo C."/>
            <person name="Shea T."/>
            <person name="Young S.K."/>
            <person name="Zeng Q."/>
            <person name="Koehrsen M."/>
            <person name="Haas B."/>
            <person name="Borodovsky M."/>
            <person name="Guigo R."/>
            <person name="Alvarado L."/>
            <person name="Berlin A."/>
            <person name="Borenstein D."/>
            <person name="Chen Z."/>
            <person name="Engels R."/>
            <person name="Freedman E."/>
            <person name="Gellesch M."/>
            <person name="Goldberg J."/>
            <person name="Griggs A."/>
            <person name="Gujja S."/>
            <person name="Heiman D."/>
            <person name="Hepburn T."/>
            <person name="Howarth C."/>
            <person name="Jen D."/>
            <person name="Larson L."/>
            <person name="Lewis B."/>
            <person name="Mehta T."/>
            <person name="Park D."/>
            <person name="Pearson M."/>
            <person name="Roberts A."/>
            <person name="Saif S."/>
            <person name="Shenoy N."/>
            <person name="Sisk P."/>
            <person name="Stolte C."/>
            <person name="Sykes S."/>
            <person name="Walk T."/>
            <person name="White J."/>
            <person name="Yandava C."/>
            <person name="Burger G."/>
            <person name="Gray M.W."/>
            <person name="Holland P.W.H."/>
            <person name="King N."/>
            <person name="Lang F.B.F."/>
            <person name="Roger A.J."/>
            <person name="Ruiz-Trillo I."/>
            <person name="Lander E."/>
            <person name="Nusbaum C."/>
        </authorList>
    </citation>
    <scope>NUCLEOTIDE SEQUENCE [LARGE SCALE GENOMIC DNA]</scope>
    <source>
        <strain evidence="4">ATCC 38327</strain>
    </source>
</reference>
<reference evidence="3 4" key="1">
    <citation type="submission" date="2009-11" db="EMBL/GenBank/DDBJ databases">
        <title>Annotation of Allomyces macrogynus ATCC 38327.</title>
        <authorList>
            <consortium name="The Broad Institute Genome Sequencing Platform"/>
            <person name="Russ C."/>
            <person name="Cuomo C."/>
            <person name="Burger G."/>
            <person name="Gray M.W."/>
            <person name="Holland P.W.H."/>
            <person name="King N."/>
            <person name="Lang F.B.F."/>
            <person name="Roger A.J."/>
            <person name="Ruiz-Trillo I."/>
            <person name="Young S.K."/>
            <person name="Zeng Q."/>
            <person name="Gargeya S."/>
            <person name="Fitzgerald M."/>
            <person name="Haas B."/>
            <person name="Abouelleil A."/>
            <person name="Alvarado L."/>
            <person name="Arachchi H.M."/>
            <person name="Berlin A."/>
            <person name="Chapman S.B."/>
            <person name="Gearin G."/>
            <person name="Goldberg J."/>
            <person name="Griggs A."/>
            <person name="Gujja S."/>
            <person name="Hansen M."/>
            <person name="Heiman D."/>
            <person name="Howarth C."/>
            <person name="Larimer J."/>
            <person name="Lui A."/>
            <person name="MacDonald P.J.P."/>
            <person name="McCowen C."/>
            <person name="Montmayeur A."/>
            <person name="Murphy C."/>
            <person name="Neiman D."/>
            <person name="Pearson M."/>
            <person name="Priest M."/>
            <person name="Roberts A."/>
            <person name="Saif S."/>
            <person name="Shea T."/>
            <person name="Sisk P."/>
            <person name="Stolte C."/>
            <person name="Sykes S."/>
            <person name="Wortman J."/>
            <person name="Nusbaum C."/>
            <person name="Birren B."/>
        </authorList>
    </citation>
    <scope>NUCLEOTIDE SEQUENCE [LARGE SCALE GENOMIC DNA]</scope>
    <source>
        <strain evidence="3 4">ATCC 38327</strain>
    </source>
</reference>
<dbReference type="eggNOG" id="ENOG502RKJK">
    <property type="taxonomic scope" value="Eukaryota"/>
</dbReference>
<accession>A0A0L0SZC9</accession>
<dbReference type="InterPro" id="IPR011059">
    <property type="entry name" value="Metal-dep_hydrolase_composite"/>
</dbReference>
<dbReference type="OrthoDB" id="5595695at2759"/>
<protein>
    <submittedName>
        <fullName evidence="3">Beta-aspartyl peptidase</fullName>
    </submittedName>
</protein>
<name>A0A0L0SZC9_ALLM3</name>